<keyword evidence="9" id="KW-1185">Reference proteome</keyword>
<comment type="similarity">
    <text evidence="1">Belongs to the glycerophosphoryl diester phosphodiesterase family.</text>
</comment>
<reference evidence="8 9" key="1">
    <citation type="journal article" date="2012" name="J. Bacteriol.">
        <title>Genome Sequence of Extracellular-Protease-Producing Alishewanella jeotgali Isolated from Traditional Korean Fermented Seafood.</title>
        <authorList>
            <person name="Jung J."/>
            <person name="Chun J."/>
            <person name="Park W."/>
        </authorList>
    </citation>
    <scope>NUCLEOTIDE SEQUENCE [LARGE SCALE GENOMIC DNA]</scope>
    <source>
        <strain evidence="8 9">KCTC 22429</strain>
    </source>
</reference>
<dbReference type="GO" id="GO:0006629">
    <property type="term" value="P:lipid metabolic process"/>
    <property type="evidence" value="ECO:0007669"/>
    <property type="project" value="InterPro"/>
</dbReference>
<dbReference type="PATRIC" id="fig|1129374.4.peg.297"/>
<dbReference type="PANTHER" id="PTHR43620">
    <property type="entry name" value="GLYCEROPHOSPHORYL DIESTER PHOSPHODIESTERASE"/>
    <property type="match status" value="1"/>
</dbReference>
<evidence type="ECO:0000256" key="6">
    <source>
        <dbReference type="ARBA" id="ARBA00047512"/>
    </source>
</evidence>
<dbReference type="RefSeq" id="WP_008949347.1">
    <property type="nucleotide sequence ID" value="NZ_AHTH01000004.1"/>
</dbReference>
<evidence type="ECO:0000256" key="5">
    <source>
        <dbReference type="ARBA" id="ARBA00022801"/>
    </source>
</evidence>
<organism evidence="8 9">
    <name type="scientific">Alishewanella jeotgali KCTC 22429</name>
    <dbReference type="NCBI Taxonomy" id="1129374"/>
    <lineage>
        <taxon>Bacteria</taxon>
        <taxon>Pseudomonadati</taxon>
        <taxon>Pseudomonadota</taxon>
        <taxon>Gammaproteobacteria</taxon>
        <taxon>Alteromonadales</taxon>
        <taxon>Alteromonadaceae</taxon>
        <taxon>Alishewanella</taxon>
    </lineage>
</organism>
<dbReference type="PROSITE" id="PS51704">
    <property type="entry name" value="GP_PDE"/>
    <property type="match status" value="1"/>
</dbReference>
<gene>
    <name evidence="8" type="ORF">AJE_01479</name>
</gene>
<dbReference type="STRING" id="1129374.AJE_01479"/>
<evidence type="ECO:0000256" key="4">
    <source>
        <dbReference type="ARBA" id="ARBA00022798"/>
    </source>
</evidence>
<evidence type="ECO:0000256" key="2">
    <source>
        <dbReference type="ARBA" id="ARBA00012247"/>
    </source>
</evidence>
<sequence length="392" mass="42956">MLASLLLILSLPHAELGPRPGYLTDLLPEGDLKQQLSACLQQPAKRHPFSIGHRGAPLQFPEHSKASYLAAIRMGAGIVECDVTFTADKQLVCRHAQCDLHQTTDILLRPELAAKCSTPFTPASNGQAASAKCCTSDISLAEYKSLCAKMDGVNLQADNLTDYLNGSPDWRTTLYQQCSAPLSHQESIALFQQHGVMMTPELKAPEVAMPYQGDYSQQDYAQQLINEYKAAGVKPSEVWPQSFQLADIRYWLKHEPEFAKQAVFLDDRVDAEHYDPAHPEQLSPSFSELKAEGLNIIAPPLWVLVSVENGKLVPSAYAKAARAAGLQLITWSLERSGPLAAGGGWYYQSISSITSDDSMTLQLLDVLAQQVGVIGVFSDWPATTTFYANCML</sequence>
<name>H3ZAF7_9ALTE</name>
<dbReference type="InterPro" id="IPR017946">
    <property type="entry name" value="PLC-like_Pdiesterase_TIM-brl"/>
</dbReference>
<dbReference type="Pfam" id="PF03009">
    <property type="entry name" value="GDPD"/>
    <property type="match status" value="1"/>
</dbReference>
<keyword evidence="5" id="KW-0378">Hydrolase</keyword>
<evidence type="ECO:0000313" key="9">
    <source>
        <dbReference type="Proteomes" id="UP000012046"/>
    </source>
</evidence>
<dbReference type="Proteomes" id="UP000012046">
    <property type="component" value="Unassembled WGS sequence"/>
</dbReference>
<evidence type="ECO:0000256" key="3">
    <source>
        <dbReference type="ARBA" id="ARBA00022729"/>
    </source>
</evidence>
<keyword evidence="4" id="KW-0319">Glycerol metabolism</keyword>
<evidence type="ECO:0000259" key="7">
    <source>
        <dbReference type="PROSITE" id="PS51704"/>
    </source>
</evidence>
<keyword evidence="3" id="KW-0732">Signal</keyword>
<dbReference type="EC" id="3.1.4.46" evidence="2"/>
<feature type="domain" description="GP-PDE" evidence="7">
    <location>
        <begin position="48"/>
        <end position="365"/>
    </location>
</feature>
<dbReference type="SUPFAM" id="SSF51695">
    <property type="entry name" value="PLC-like phosphodiesterases"/>
    <property type="match status" value="1"/>
</dbReference>
<dbReference type="eggNOG" id="COG0584">
    <property type="taxonomic scope" value="Bacteria"/>
</dbReference>
<dbReference type="PANTHER" id="PTHR43620:SF7">
    <property type="entry name" value="GLYCEROPHOSPHODIESTER PHOSPHODIESTERASE GDPD5-RELATED"/>
    <property type="match status" value="1"/>
</dbReference>
<evidence type="ECO:0000313" key="8">
    <source>
        <dbReference type="EMBL" id="EHR42511.1"/>
    </source>
</evidence>
<comment type="caution">
    <text evidence="8">The sequence shown here is derived from an EMBL/GenBank/DDBJ whole genome shotgun (WGS) entry which is preliminary data.</text>
</comment>
<dbReference type="AlphaFoldDB" id="H3ZAF7"/>
<dbReference type="InterPro" id="IPR030395">
    <property type="entry name" value="GP_PDE_dom"/>
</dbReference>
<protein>
    <recommendedName>
        <fullName evidence="2">glycerophosphodiester phosphodiesterase</fullName>
        <ecNumber evidence="2">3.1.4.46</ecNumber>
    </recommendedName>
</protein>
<accession>H3ZAF7</accession>
<dbReference type="EMBL" id="AHTH01000004">
    <property type="protein sequence ID" value="EHR42511.1"/>
    <property type="molecule type" value="Genomic_DNA"/>
</dbReference>
<proteinExistence type="inferred from homology"/>
<dbReference type="GO" id="GO:0006071">
    <property type="term" value="P:glycerol metabolic process"/>
    <property type="evidence" value="ECO:0007669"/>
    <property type="project" value="UniProtKB-KW"/>
</dbReference>
<dbReference type="Gene3D" id="3.20.20.190">
    <property type="entry name" value="Phosphatidylinositol (PI) phosphodiesterase"/>
    <property type="match status" value="1"/>
</dbReference>
<comment type="catalytic activity">
    <reaction evidence="6">
        <text>a sn-glycero-3-phosphodiester + H2O = an alcohol + sn-glycerol 3-phosphate + H(+)</text>
        <dbReference type="Rhea" id="RHEA:12969"/>
        <dbReference type="ChEBI" id="CHEBI:15377"/>
        <dbReference type="ChEBI" id="CHEBI:15378"/>
        <dbReference type="ChEBI" id="CHEBI:30879"/>
        <dbReference type="ChEBI" id="CHEBI:57597"/>
        <dbReference type="ChEBI" id="CHEBI:83408"/>
        <dbReference type="EC" id="3.1.4.46"/>
    </reaction>
</comment>
<evidence type="ECO:0000256" key="1">
    <source>
        <dbReference type="ARBA" id="ARBA00007277"/>
    </source>
</evidence>
<dbReference type="GO" id="GO:0008889">
    <property type="term" value="F:glycerophosphodiester phosphodiesterase activity"/>
    <property type="evidence" value="ECO:0007669"/>
    <property type="project" value="UniProtKB-EC"/>
</dbReference>